<evidence type="ECO:0000256" key="8">
    <source>
        <dbReference type="ARBA" id="ARBA00045636"/>
    </source>
</evidence>
<feature type="transmembrane region" description="Helical" evidence="9">
    <location>
        <begin position="46"/>
        <end position="64"/>
    </location>
</feature>
<protein>
    <recommendedName>
        <fullName evidence="3">Arginine/agmatine antiporter</fullName>
    </recommendedName>
</protein>
<keyword evidence="11" id="KW-1185">Reference proteome</keyword>
<feature type="transmembrane region" description="Helical" evidence="9">
    <location>
        <begin position="231"/>
        <end position="256"/>
    </location>
</feature>
<feature type="transmembrane region" description="Helical" evidence="9">
    <location>
        <begin position="391"/>
        <end position="410"/>
    </location>
</feature>
<dbReference type="RefSeq" id="WP_151115145.1">
    <property type="nucleotide sequence ID" value="NZ_CP042582.1"/>
</dbReference>
<evidence type="ECO:0000256" key="7">
    <source>
        <dbReference type="ARBA" id="ARBA00023136"/>
    </source>
</evidence>
<evidence type="ECO:0000256" key="2">
    <source>
        <dbReference type="ARBA" id="ARBA00008220"/>
    </source>
</evidence>
<evidence type="ECO:0000256" key="3">
    <source>
        <dbReference type="ARBA" id="ARBA00021069"/>
    </source>
</evidence>
<dbReference type="Pfam" id="PF13520">
    <property type="entry name" value="AA_permease_2"/>
    <property type="match status" value="1"/>
</dbReference>
<evidence type="ECO:0000313" key="10">
    <source>
        <dbReference type="EMBL" id="QEX20949.1"/>
    </source>
</evidence>
<comment type="subcellular location">
    <subcellularLocation>
        <location evidence="1">Cell membrane</location>
        <topology evidence="1">Multi-pass membrane protein</topology>
    </subcellularLocation>
</comment>
<keyword evidence="7 9" id="KW-0472">Membrane</keyword>
<evidence type="ECO:0000256" key="9">
    <source>
        <dbReference type="SAM" id="Phobius"/>
    </source>
</evidence>
<evidence type="ECO:0000313" key="11">
    <source>
        <dbReference type="Proteomes" id="UP000325797"/>
    </source>
</evidence>
<organism evidence="10 11">
    <name type="scientific">Hypericibacter adhaerens</name>
    <dbReference type="NCBI Taxonomy" id="2602016"/>
    <lineage>
        <taxon>Bacteria</taxon>
        <taxon>Pseudomonadati</taxon>
        <taxon>Pseudomonadota</taxon>
        <taxon>Alphaproteobacteria</taxon>
        <taxon>Rhodospirillales</taxon>
        <taxon>Dongiaceae</taxon>
        <taxon>Hypericibacter</taxon>
    </lineage>
</organism>
<dbReference type="PANTHER" id="PTHR42770:SF18">
    <property type="entry name" value="ARGININE_AGMATINE ANTIPORTER"/>
    <property type="match status" value="1"/>
</dbReference>
<feature type="transmembrane region" description="Helical" evidence="9">
    <location>
        <begin position="416"/>
        <end position="434"/>
    </location>
</feature>
<dbReference type="KEGG" id="hadh:FRZ61_08690"/>
<dbReference type="PANTHER" id="PTHR42770">
    <property type="entry name" value="AMINO ACID TRANSPORTER-RELATED"/>
    <property type="match status" value="1"/>
</dbReference>
<dbReference type="PIRSF" id="PIRSF006060">
    <property type="entry name" value="AA_transporter"/>
    <property type="match status" value="1"/>
</dbReference>
<dbReference type="InterPro" id="IPR050367">
    <property type="entry name" value="APC_superfamily"/>
</dbReference>
<feature type="transmembrane region" description="Helical" evidence="9">
    <location>
        <begin position="153"/>
        <end position="177"/>
    </location>
</feature>
<evidence type="ECO:0000256" key="1">
    <source>
        <dbReference type="ARBA" id="ARBA00004651"/>
    </source>
</evidence>
<proteinExistence type="inferred from homology"/>
<accession>A0A5J6MU93</accession>
<dbReference type="GO" id="GO:0022857">
    <property type="term" value="F:transmembrane transporter activity"/>
    <property type="evidence" value="ECO:0007669"/>
    <property type="project" value="InterPro"/>
</dbReference>
<evidence type="ECO:0000256" key="5">
    <source>
        <dbReference type="ARBA" id="ARBA00022692"/>
    </source>
</evidence>
<evidence type="ECO:0000256" key="6">
    <source>
        <dbReference type="ARBA" id="ARBA00022989"/>
    </source>
</evidence>
<comment type="similarity">
    <text evidence="2">Belongs to the amino acid-polyamine-organocation (APC) superfamily. Basic amino acid/polyamine antiporter (APA) (TC 2.A.3.2) family.</text>
</comment>
<dbReference type="InterPro" id="IPR002293">
    <property type="entry name" value="AA/rel_permease1"/>
</dbReference>
<feature type="transmembrane region" description="Helical" evidence="9">
    <location>
        <begin position="276"/>
        <end position="299"/>
    </location>
</feature>
<sequence length="454" mass="47338">MANGNAQPRKKALGLWMATALVAGNMIGSGVFLLPASLAPYGGISIIGWLATAVGSLLLALVFAKLSRVFPKIGGPYAYARMGFGDFVGFEMAWGYWIAVWAGNASIAVAFVGYLGVFFPGLVASNLTAAIAAVAAIWVLTAINIAGIRAAGWIQLVTTIGKLIPLLAIGLIGIFYLDPAHFTPFNPSGQSGFSAVTAVAALTLWAFLGLESASIPADDVENPERTIPRSTILGTLIAAVTYILGTVAVLGIIPSADLASSTAPFADAAKAIWGEGAQSFIAIGALLSTFGCLNGWILLQGQVPLAAAKDGLFPKQFGAVSRNGTPVFGLILSSVLVTVLMLTNYSQGLVGVFNFTLLLATMTTLVPYMFTAMAELVLFFREPAKFSGQRLAGASVIAILAFAYSIWAVAGSGEEVVFWGSLLLFAGIPVYVWLNWRRSRLAPAGESARTAAAE</sequence>
<feature type="transmembrane region" description="Helical" evidence="9">
    <location>
        <begin position="123"/>
        <end position="146"/>
    </location>
</feature>
<feature type="transmembrane region" description="Helical" evidence="9">
    <location>
        <begin position="189"/>
        <end position="210"/>
    </location>
</feature>
<keyword evidence="5 9" id="KW-0812">Transmembrane</keyword>
<evidence type="ECO:0000256" key="4">
    <source>
        <dbReference type="ARBA" id="ARBA00022475"/>
    </source>
</evidence>
<comment type="function">
    <text evidence="8">Major component of the acid-resistance (AR) system allowing enteric pathogens to survive the acidic environment in the stomach. Exchanges extracellular arginine for its intracellular decarboxylation product agmatine (Agm) thereby expelling intracellular protons. Probably undergoes several conformational states in order to translocate the substrate across the membrane; keeps the substrate accessible to only 1 side of the membrane at a time by opening and closing 3 membrane-internal gates.</text>
</comment>
<dbReference type="OrthoDB" id="9762947at2"/>
<feature type="transmembrane region" description="Helical" evidence="9">
    <location>
        <begin position="320"/>
        <end position="343"/>
    </location>
</feature>
<dbReference type="AlphaFoldDB" id="A0A5J6MU93"/>
<dbReference type="EMBL" id="CP042582">
    <property type="protein sequence ID" value="QEX20949.1"/>
    <property type="molecule type" value="Genomic_DNA"/>
</dbReference>
<reference evidence="10 11" key="1">
    <citation type="submission" date="2019-08" db="EMBL/GenBank/DDBJ databases">
        <title>Hyperibacter terrae gen. nov., sp. nov. and Hyperibacter viscosus sp. nov., two new members in the family Rhodospirillaceae isolated from the rhizosphere of Hypericum perforatum.</title>
        <authorList>
            <person name="Noviana Z."/>
        </authorList>
    </citation>
    <scope>NUCLEOTIDE SEQUENCE [LARGE SCALE GENOMIC DNA]</scope>
    <source>
        <strain evidence="10 11">R5959</strain>
    </source>
</reference>
<dbReference type="Proteomes" id="UP000325797">
    <property type="component" value="Chromosome"/>
</dbReference>
<keyword evidence="6 9" id="KW-1133">Transmembrane helix</keyword>
<feature type="transmembrane region" description="Helical" evidence="9">
    <location>
        <begin position="12"/>
        <end position="34"/>
    </location>
</feature>
<feature type="transmembrane region" description="Helical" evidence="9">
    <location>
        <begin position="355"/>
        <end position="379"/>
    </location>
</feature>
<name>A0A5J6MU93_9PROT</name>
<keyword evidence="4" id="KW-1003">Cell membrane</keyword>
<dbReference type="GO" id="GO:0005886">
    <property type="term" value="C:plasma membrane"/>
    <property type="evidence" value="ECO:0007669"/>
    <property type="project" value="UniProtKB-SubCell"/>
</dbReference>
<feature type="transmembrane region" description="Helical" evidence="9">
    <location>
        <begin position="94"/>
        <end position="117"/>
    </location>
</feature>
<dbReference type="Gene3D" id="1.20.1740.10">
    <property type="entry name" value="Amino acid/polyamine transporter I"/>
    <property type="match status" value="1"/>
</dbReference>
<gene>
    <name evidence="10" type="ORF">FRZ61_08690</name>
</gene>